<sequence length="173" mass="19916">MKEVFEKLVQLGMIALCLVFCQTCTNDYIKGGDNKVISNYQKIISENTFTTATFSPIYKENIIKIAGLPIKTYDFEYFFEVDNQHYEGKETFSKLPKGSQAKVFYLKENPNFNTLNPQSDLKAEIDKNNATGNLYWGIFWGILSLIMLGGFIMNIREFINKRKLEDQNLSTDS</sequence>
<evidence type="ECO:0000256" key="1">
    <source>
        <dbReference type="SAM" id="Phobius"/>
    </source>
</evidence>
<protein>
    <recommendedName>
        <fullName evidence="4">DUF3592 domain-containing protein</fullName>
    </recommendedName>
</protein>
<name>A0ABX4BM01_FLAFR</name>
<dbReference type="Proteomes" id="UP000198382">
    <property type="component" value="Unassembled WGS sequence"/>
</dbReference>
<organism evidence="2 3">
    <name type="scientific">Flavobacterium frigidimaris</name>
    <dbReference type="NCBI Taxonomy" id="262320"/>
    <lineage>
        <taxon>Bacteria</taxon>
        <taxon>Pseudomonadati</taxon>
        <taxon>Bacteroidota</taxon>
        <taxon>Flavobacteriia</taxon>
        <taxon>Flavobacteriales</taxon>
        <taxon>Flavobacteriaceae</taxon>
        <taxon>Flavobacterium</taxon>
    </lineage>
</organism>
<keyword evidence="1" id="KW-1133">Transmembrane helix</keyword>
<keyword evidence="3" id="KW-1185">Reference proteome</keyword>
<keyword evidence="1" id="KW-0472">Membrane</keyword>
<reference evidence="2 3" key="1">
    <citation type="submission" date="2016-11" db="EMBL/GenBank/DDBJ databases">
        <title>Whole genomes of Flavobacteriaceae.</title>
        <authorList>
            <person name="Stine C."/>
            <person name="Li C."/>
            <person name="Tadesse D."/>
        </authorList>
    </citation>
    <scope>NUCLEOTIDE SEQUENCE [LARGE SCALE GENOMIC DNA]</scope>
    <source>
        <strain evidence="2 3">DSM 15937</strain>
    </source>
</reference>
<evidence type="ECO:0000313" key="3">
    <source>
        <dbReference type="Proteomes" id="UP000198382"/>
    </source>
</evidence>
<accession>A0ABX4BM01</accession>
<feature type="transmembrane region" description="Helical" evidence="1">
    <location>
        <begin position="134"/>
        <end position="155"/>
    </location>
</feature>
<proteinExistence type="predicted"/>
<keyword evidence="1" id="KW-0812">Transmembrane</keyword>
<evidence type="ECO:0000313" key="2">
    <source>
        <dbReference type="EMBL" id="OXA77054.1"/>
    </source>
</evidence>
<gene>
    <name evidence="2" type="ORF">B0A65_17255</name>
</gene>
<comment type="caution">
    <text evidence="2">The sequence shown here is derived from an EMBL/GenBank/DDBJ whole genome shotgun (WGS) entry which is preliminary data.</text>
</comment>
<dbReference type="EMBL" id="MUGV01000031">
    <property type="protein sequence ID" value="OXA77054.1"/>
    <property type="molecule type" value="Genomic_DNA"/>
</dbReference>
<evidence type="ECO:0008006" key="4">
    <source>
        <dbReference type="Google" id="ProtNLM"/>
    </source>
</evidence>
<dbReference type="RefSeq" id="WP_074659957.1">
    <property type="nucleotide sequence ID" value="NZ_MUGV01000031.1"/>
</dbReference>